<comment type="caution">
    <text evidence="3">The sequence shown here is derived from an EMBL/GenBank/DDBJ whole genome shotgun (WGS) entry which is preliminary data.</text>
</comment>
<dbReference type="EMBL" id="JAQQDB010000041">
    <property type="protein sequence ID" value="MFM0521902.1"/>
    <property type="molecule type" value="Genomic_DNA"/>
</dbReference>
<dbReference type="PANTHER" id="PTHR11941:SF54">
    <property type="entry name" value="ENOYL-COA HYDRATASE, MITOCHONDRIAL"/>
    <property type="match status" value="1"/>
</dbReference>
<accession>A0ABW9CWB2</accession>
<evidence type="ECO:0000313" key="4">
    <source>
        <dbReference type="Proteomes" id="UP001629462"/>
    </source>
</evidence>
<dbReference type="InterPro" id="IPR001753">
    <property type="entry name" value="Enoyl-CoA_hydra/iso"/>
</dbReference>
<dbReference type="CDD" id="cd06558">
    <property type="entry name" value="crotonase-like"/>
    <property type="match status" value="1"/>
</dbReference>
<keyword evidence="4" id="KW-1185">Reference proteome</keyword>
<evidence type="ECO:0000313" key="3">
    <source>
        <dbReference type="EMBL" id="MFM0521902.1"/>
    </source>
</evidence>
<protein>
    <submittedName>
        <fullName evidence="3">Enoyl-CoA hydratase/isomerase family protein</fullName>
    </submittedName>
</protein>
<organism evidence="3 4">
    <name type="scientific">Caballeronia jiangsuensis</name>
    <dbReference type="NCBI Taxonomy" id="1458357"/>
    <lineage>
        <taxon>Bacteria</taxon>
        <taxon>Pseudomonadati</taxon>
        <taxon>Pseudomonadota</taxon>
        <taxon>Betaproteobacteria</taxon>
        <taxon>Burkholderiales</taxon>
        <taxon>Burkholderiaceae</taxon>
        <taxon>Caballeronia</taxon>
    </lineage>
</organism>
<dbReference type="PROSITE" id="PS00166">
    <property type="entry name" value="ENOYL_COA_HYDRATASE"/>
    <property type="match status" value="1"/>
</dbReference>
<evidence type="ECO:0000256" key="1">
    <source>
        <dbReference type="ARBA" id="ARBA00005254"/>
    </source>
</evidence>
<comment type="similarity">
    <text evidence="1 2">Belongs to the enoyl-CoA hydratase/isomerase family.</text>
</comment>
<name>A0ABW9CWB2_9BURK</name>
<evidence type="ECO:0000256" key="2">
    <source>
        <dbReference type="RuleBase" id="RU003707"/>
    </source>
</evidence>
<dbReference type="SUPFAM" id="SSF52096">
    <property type="entry name" value="ClpP/crotonase"/>
    <property type="match status" value="1"/>
</dbReference>
<gene>
    <name evidence="3" type="ORF">PQR08_31230</name>
</gene>
<reference evidence="3 4" key="1">
    <citation type="journal article" date="2024" name="Chem. Sci.">
        <title>Discovery of megapolipeptins by genome mining of a Burkholderiales bacteria collection.</title>
        <authorList>
            <person name="Paulo B.S."/>
            <person name="Recchia M.J.J."/>
            <person name="Lee S."/>
            <person name="Fergusson C.H."/>
            <person name="Romanowski S.B."/>
            <person name="Hernandez A."/>
            <person name="Krull N."/>
            <person name="Liu D.Y."/>
            <person name="Cavanagh H."/>
            <person name="Bos A."/>
            <person name="Gray C.A."/>
            <person name="Murphy B.T."/>
            <person name="Linington R.G."/>
            <person name="Eustaquio A.S."/>
        </authorList>
    </citation>
    <scope>NUCLEOTIDE SEQUENCE [LARGE SCALE GENOMIC DNA]</scope>
    <source>
        <strain evidence="3 4">RL17-374-BIF-D</strain>
    </source>
</reference>
<proteinExistence type="inferred from homology"/>
<dbReference type="Pfam" id="PF00378">
    <property type="entry name" value="ECH_1"/>
    <property type="match status" value="1"/>
</dbReference>
<dbReference type="PANTHER" id="PTHR11941">
    <property type="entry name" value="ENOYL-COA HYDRATASE-RELATED"/>
    <property type="match status" value="1"/>
</dbReference>
<dbReference type="InterPro" id="IPR029045">
    <property type="entry name" value="ClpP/crotonase-like_dom_sf"/>
</dbReference>
<dbReference type="InterPro" id="IPR018376">
    <property type="entry name" value="Enoyl-CoA_hyd/isom_CS"/>
</dbReference>
<sequence>MMAVVSFSRDGDVGVLTLNNPPLNLWDRELLADWKAAVDAAYQSSIRALVVRAEGPYFSGGADVKIFRGVSTKAAREMFDLYLPVIRKLETLPFPTIAAVQGLCLAAGMELALACDLIWAGESARLGQTEAMIGTSTLLGGIQRITARAGAARAREMVFSGSQYDARTLERWNIVNRVVPDDQLNDEVMKYAKILAAGPTASHAVGKALIRKYLTSGLDEADQHVLDAATPLFASTDMQHAVDVIVEHGVRSLAERAKFIGR</sequence>
<dbReference type="Gene3D" id="3.90.226.10">
    <property type="entry name" value="2-enoyl-CoA Hydratase, Chain A, domain 1"/>
    <property type="match status" value="1"/>
</dbReference>
<dbReference type="RefSeq" id="WP_250487722.1">
    <property type="nucleotide sequence ID" value="NZ_JAQQDB010000041.1"/>
</dbReference>
<dbReference type="Proteomes" id="UP001629462">
    <property type="component" value="Unassembled WGS sequence"/>
</dbReference>